<dbReference type="OrthoDB" id="6043160at2759"/>
<feature type="signal peptide" evidence="1">
    <location>
        <begin position="1"/>
        <end position="28"/>
    </location>
</feature>
<keyword evidence="1" id="KW-0732">Signal</keyword>
<dbReference type="EMBL" id="CAJHNH020000358">
    <property type="protein sequence ID" value="CAG5117172.1"/>
    <property type="molecule type" value="Genomic_DNA"/>
</dbReference>
<gene>
    <name evidence="2" type="ORF">CUNI_LOCUS2730</name>
</gene>
<dbReference type="Proteomes" id="UP000678393">
    <property type="component" value="Unassembled WGS sequence"/>
</dbReference>
<protein>
    <submittedName>
        <fullName evidence="2">Uncharacterized protein</fullName>
    </submittedName>
</protein>
<evidence type="ECO:0000256" key="1">
    <source>
        <dbReference type="SAM" id="SignalP"/>
    </source>
</evidence>
<dbReference type="AlphaFoldDB" id="A0A8S3YNN8"/>
<evidence type="ECO:0000313" key="3">
    <source>
        <dbReference type="Proteomes" id="UP000678393"/>
    </source>
</evidence>
<reference evidence="2" key="1">
    <citation type="submission" date="2021-04" db="EMBL/GenBank/DDBJ databases">
        <authorList>
            <consortium name="Molecular Ecology Group"/>
        </authorList>
    </citation>
    <scope>NUCLEOTIDE SEQUENCE</scope>
</reference>
<evidence type="ECO:0000313" key="2">
    <source>
        <dbReference type="EMBL" id="CAG5117172.1"/>
    </source>
</evidence>
<name>A0A8S3YNN8_9EUPU</name>
<comment type="caution">
    <text evidence="2">The sequence shown here is derived from an EMBL/GenBank/DDBJ whole genome shotgun (WGS) entry which is preliminary data.</text>
</comment>
<feature type="chain" id="PRO_5035714206" evidence="1">
    <location>
        <begin position="29"/>
        <end position="163"/>
    </location>
</feature>
<sequence>MPNSERGRYLWVSLSLVILTLTFVSSNAQLDNRYIDTRGQCNVNGNVYRHGQIFTIPGLSHCLKYRCASGGWDIYEEACQHNGICRPVGSSFEDACRTYTCTKTSRNNYSYYQATLVRTQCQDYYGACRQPGSQFPYAINGRVYQDCSCSTANNGYISYQCRG</sequence>
<keyword evidence="3" id="KW-1185">Reference proteome</keyword>
<accession>A0A8S3YNN8</accession>
<organism evidence="2 3">
    <name type="scientific">Candidula unifasciata</name>
    <dbReference type="NCBI Taxonomy" id="100452"/>
    <lineage>
        <taxon>Eukaryota</taxon>
        <taxon>Metazoa</taxon>
        <taxon>Spiralia</taxon>
        <taxon>Lophotrochozoa</taxon>
        <taxon>Mollusca</taxon>
        <taxon>Gastropoda</taxon>
        <taxon>Heterobranchia</taxon>
        <taxon>Euthyneura</taxon>
        <taxon>Panpulmonata</taxon>
        <taxon>Eupulmonata</taxon>
        <taxon>Stylommatophora</taxon>
        <taxon>Helicina</taxon>
        <taxon>Helicoidea</taxon>
        <taxon>Geomitridae</taxon>
        <taxon>Candidula</taxon>
    </lineage>
</organism>
<proteinExistence type="predicted"/>